<evidence type="ECO:0000313" key="8">
    <source>
        <dbReference type="EMBL" id="RZD19083.1"/>
    </source>
</evidence>
<feature type="binding site" evidence="7">
    <location>
        <position position="21"/>
    </location>
    <ligand>
        <name>Mg(2+)</name>
        <dbReference type="ChEBI" id="CHEBI:18420"/>
    </ligand>
</feature>
<evidence type="ECO:0000256" key="1">
    <source>
        <dbReference type="ARBA" id="ARBA00001946"/>
    </source>
</evidence>
<dbReference type="Proteomes" id="UP000319296">
    <property type="component" value="Unassembled WGS sequence"/>
</dbReference>
<dbReference type="SFLD" id="SFLDG01138">
    <property type="entry name" value="C1.6.2:_Deoxy-d-mannose-octulo"/>
    <property type="match status" value="1"/>
</dbReference>
<proteinExistence type="inferred from homology"/>
<dbReference type="Pfam" id="PF08282">
    <property type="entry name" value="Hydrolase_3"/>
    <property type="match status" value="1"/>
</dbReference>
<dbReference type="PIRSF" id="PIRSF006118">
    <property type="entry name" value="KDO8-P_Ptase"/>
    <property type="match status" value="1"/>
</dbReference>
<dbReference type="GO" id="GO:0046872">
    <property type="term" value="F:metal ion binding"/>
    <property type="evidence" value="ECO:0007669"/>
    <property type="project" value="UniProtKB-KW"/>
</dbReference>
<dbReference type="SFLD" id="SFLDS00003">
    <property type="entry name" value="Haloacid_Dehalogenase"/>
    <property type="match status" value="1"/>
</dbReference>
<sequence>MNNANNIKNFNYSDIKILIFDIDGILTDGKIYMSESGEEIKCFFAHDGAGIKLAKKFNLIVGFISARKSCAAKKRSEELGIDFYIEGCTDKFNSVKTILINYGLNFQNVFYMGDDIVDIELLKYAGLSASVPEAPVYVKNFASITAKNRGGQGAVREMIDFILEKKGFLDELLKEFS</sequence>
<evidence type="ECO:0000256" key="6">
    <source>
        <dbReference type="ARBA" id="ARBA00022842"/>
    </source>
</evidence>
<dbReference type="GO" id="GO:0008781">
    <property type="term" value="F:N-acylneuraminate cytidylyltransferase activity"/>
    <property type="evidence" value="ECO:0007669"/>
    <property type="project" value="TreeGrafter"/>
</dbReference>
<dbReference type="Gene3D" id="3.40.50.1000">
    <property type="entry name" value="HAD superfamily/HAD-like"/>
    <property type="match status" value="1"/>
</dbReference>
<comment type="caution">
    <text evidence="8">The sequence shown here is derived from an EMBL/GenBank/DDBJ whole genome shotgun (WGS) entry which is preliminary data.</text>
</comment>
<dbReference type="SUPFAM" id="SSF56784">
    <property type="entry name" value="HAD-like"/>
    <property type="match status" value="1"/>
</dbReference>
<feature type="binding site" evidence="7">
    <location>
        <position position="23"/>
    </location>
    <ligand>
        <name>substrate</name>
    </ligand>
</feature>
<gene>
    <name evidence="8" type="ORF">EVG15_02970</name>
</gene>
<keyword evidence="6 7" id="KW-0460">Magnesium</keyword>
<organism evidence="8 9">
    <name type="scientific">Candidatus Acididesulfobacter diazotrophicus</name>
    <dbReference type="NCBI Taxonomy" id="2597226"/>
    <lineage>
        <taxon>Bacteria</taxon>
        <taxon>Deltaproteobacteria</taxon>
        <taxon>Candidatus Acidulodesulfobacterales</taxon>
        <taxon>Candidatus Acididesulfobacter</taxon>
    </lineage>
</organism>
<evidence type="ECO:0000256" key="2">
    <source>
        <dbReference type="ARBA" id="ARBA00005893"/>
    </source>
</evidence>
<evidence type="ECO:0000313" key="9">
    <source>
        <dbReference type="Proteomes" id="UP000319296"/>
    </source>
</evidence>
<evidence type="ECO:0000256" key="7">
    <source>
        <dbReference type="PIRSR" id="PIRSR006118-2"/>
    </source>
</evidence>
<dbReference type="PANTHER" id="PTHR21485">
    <property type="entry name" value="HAD SUPERFAMILY MEMBERS CMAS AND KDSC"/>
    <property type="match status" value="1"/>
</dbReference>
<protein>
    <submittedName>
        <fullName evidence="8">3-deoxy-D-manno-octulosonate 8-phosphate phosphatase</fullName>
        <ecNumber evidence="8">3.1.3.45</ecNumber>
    </submittedName>
</protein>
<comment type="similarity">
    <text evidence="2">Belongs to the KdsC family.</text>
</comment>
<feature type="binding site" evidence="7">
    <location>
        <position position="114"/>
    </location>
    <ligand>
        <name>Mg(2+)</name>
        <dbReference type="ChEBI" id="CHEBI:18420"/>
    </ligand>
</feature>
<keyword evidence="5 8" id="KW-0378">Hydrolase</keyword>
<dbReference type="GO" id="GO:0019143">
    <property type="term" value="F:3-deoxy-manno-octulosonate-8-phosphatase activity"/>
    <property type="evidence" value="ECO:0007669"/>
    <property type="project" value="UniProtKB-EC"/>
</dbReference>
<name>A0A519BPA0_9DELT</name>
<dbReference type="NCBIfam" id="TIGR01670">
    <property type="entry name" value="KdsC-phosphatas"/>
    <property type="match status" value="1"/>
</dbReference>
<dbReference type="PANTHER" id="PTHR21485:SF3">
    <property type="entry name" value="N-ACYLNEURAMINATE CYTIDYLYLTRANSFERASE"/>
    <property type="match status" value="1"/>
</dbReference>
<evidence type="ECO:0000256" key="4">
    <source>
        <dbReference type="ARBA" id="ARBA00022723"/>
    </source>
</evidence>
<keyword evidence="4 7" id="KW-0479">Metal-binding</keyword>
<evidence type="ECO:0000256" key="5">
    <source>
        <dbReference type="ARBA" id="ARBA00022801"/>
    </source>
</evidence>
<dbReference type="InterPro" id="IPR036412">
    <property type="entry name" value="HAD-like_sf"/>
</dbReference>
<comment type="subunit">
    <text evidence="3">Homotetramer.</text>
</comment>
<dbReference type="InterPro" id="IPR050793">
    <property type="entry name" value="CMP-NeuNAc_synthase"/>
</dbReference>
<dbReference type="AlphaFoldDB" id="A0A519BPA0"/>
<reference evidence="8 9" key="1">
    <citation type="journal article" date="2019" name="ISME J.">
        <title>Insights into ecological role of a new deltaproteobacterial order Candidatus Acidulodesulfobacterales by metagenomics and metatranscriptomics.</title>
        <authorList>
            <person name="Tan S."/>
            <person name="Liu J."/>
            <person name="Fang Y."/>
            <person name="Hedlund B.P."/>
            <person name="Lian Z.H."/>
            <person name="Huang L.Y."/>
            <person name="Li J.T."/>
            <person name="Huang L.N."/>
            <person name="Li W.J."/>
            <person name="Jiang H.C."/>
            <person name="Dong H.L."/>
            <person name="Shu W.S."/>
        </authorList>
    </citation>
    <scope>NUCLEOTIDE SEQUENCE [LARGE SCALE GENOMIC DNA]</scope>
    <source>
        <strain evidence="8">AP1</strain>
    </source>
</reference>
<evidence type="ECO:0000256" key="3">
    <source>
        <dbReference type="ARBA" id="ARBA00011881"/>
    </source>
</evidence>
<accession>A0A519BPA0</accession>
<dbReference type="InterPro" id="IPR010023">
    <property type="entry name" value="KdsC_fam"/>
</dbReference>
<dbReference type="EC" id="3.1.3.45" evidence="8"/>
<dbReference type="FunFam" id="3.40.50.1000:FF:000029">
    <property type="entry name" value="3-deoxy-D-manno-octulosonate 8-phosphate phosphatase KdsC"/>
    <property type="match status" value="1"/>
</dbReference>
<dbReference type="SFLD" id="SFLDG01136">
    <property type="entry name" value="C1.6:_Phosphoserine_Phosphatas"/>
    <property type="match status" value="1"/>
</dbReference>
<dbReference type="EMBL" id="SGBB01000003">
    <property type="protein sequence ID" value="RZD19083.1"/>
    <property type="molecule type" value="Genomic_DNA"/>
</dbReference>
<dbReference type="InterPro" id="IPR023214">
    <property type="entry name" value="HAD_sf"/>
</dbReference>
<comment type="cofactor">
    <cofactor evidence="1 7">
        <name>Mg(2+)</name>
        <dbReference type="ChEBI" id="CHEBI:18420"/>
    </cofactor>
</comment>